<dbReference type="AlphaFoldDB" id="A0A9N9J9C3"/>
<dbReference type="EMBL" id="CAJVPQ010026298">
    <property type="protein sequence ID" value="CAG8768485.1"/>
    <property type="molecule type" value="Genomic_DNA"/>
</dbReference>
<evidence type="ECO:0000313" key="1">
    <source>
        <dbReference type="EMBL" id="CAG8768485.1"/>
    </source>
</evidence>
<comment type="caution">
    <text evidence="1">The sequence shown here is derived from an EMBL/GenBank/DDBJ whole genome shotgun (WGS) entry which is preliminary data.</text>
</comment>
<gene>
    <name evidence="1" type="ORF">FCALED_LOCUS17379</name>
</gene>
<sequence>LHKPAWLGLPPAQAEPLIFGSAWLRSWRSIDKPSQAKPA</sequence>
<name>A0A9N9J9C3_9GLOM</name>
<feature type="non-terminal residue" evidence="1">
    <location>
        <position position="1"/>
    </location>
</feature>
<evidence type="ECO:0000313" key="2">
    <source>
        <dbReference type="Proteomes" id="UP000789570"/>
    </source>
</evidence>
<keyword evidence="2" id="KW-1185">Reference proteome</keyword>
<dbReference type="Proteomes" id="UP000789570">
    <property type="component" value="Unassembled WGS sequence"/>
</dbReference>
<accession>A0A9N9J9C3</accession>
<organism evidence="1 2">
    <name type="scientific">Funneliformis caledonium</name>
    <dbReference type="NCBI Taxonomy" id="1117310"/>
    <lineage>
        <taxon>Eukaryota</taxon>
        <taxon>Fungi</taxon>
        <taxon>Fungi incertae sedis</taxon>
        <taxon>Mucoromycota</taxon>
        <taxon>Glomeromycotina</taxon>
        <taxon>Glomeromycetes</taxon>
        <taxon>Glomerales</taxon>
        <taxon>Glomeraceae</taxon>
        <taxon>Funneliformis</taxon>
    </lineage>
</organism>
<reference evidence="1" key="1">
    <citation type="submission" date="2021-06" db="EMBL/GenBank/DDBJ databases">
        <authorList>
            <person name="Kallberg Y."/>
            <person name="Tangrot J."/>
            <person name="Rosling A."/>
        </authorList>
    </citation>
    <scope>NUCLEOTIDE SEQUENCE</scope>
    <source>
        <strain evidence="1">UK204</strain>
    </source>
</reference>
<protein>
    <submittedName>
        <fullName evidence="1">8388_t:CDS:1</fullName>
    </submittedName>
</protein>
<feature type="non-terminal residue" evidence="1">
    <location>
        <position position="39"/>
    </location>
</feature>
<proteinExistence type="predicted"/>